<comment type="caution">
    <text evidence="1">The sequence shown here is derived from an EMBL/GenBank/DDBJ whole genome shotgun (WGS) entry which is preliminary data.</text>
</comment>
<dbReference type="Proteomes" id="UP001155587">
    <property type="component" value="Unassembled WGS sequence"/>
</dbReference>
<name>A0A9X3HWR6_9VIBR</name>
<accession>A0A9X3HWR6</accession>
<dbReference type="EMBL" id="JAKRRY010000012">
    <property type="protein sequence ID" value="MCW8346493.1"/>
    <property type="molecule type" value="Genomic_DNA"/>
</dbReference>
<evidence type="ECO:0008006" key="3">
    <source>
        <dbReference type="Google" id="ProtNLM"/>
    </source>
</evidence>
<dbReference type="AlphaFoldDB" id="A0A9X3HWR6"/>
<gene>
    <name evidence="1" type="ORF">MD535_10815</name>
</gene>
<keyword evidence="2" id="KW-1185">Reference proteome</keyword>
<sequence>MLPLVAAISTAMVGCGGGGGGGSNPGPSPTIYTVSFVKLERNLGKNIPATCAIYGEYEQPSVVTNMLSAMDAADDKTYVYGVIADSNFNVLIHDKNGKITDKSSYRPDGNGQIRLNMSNVPTDGYLTIEEENGTTVDDLAVHSVSIHRDLITNMTIAVRNNQHSSNKCVTGSGDDLFRSATLDDTAASNVVIVDTTKGYLSSGSRLGEKLSHTSSARDIPMVSRNPNDQSVLLTAYSESTESSAGNGESSRLTGMNGYAFVKSNSIYFNGNSTGKDAVTMLEVNTPEVDFNMNGLRTFNGGRVVVQNDGDLFKWQPIYQDSSSYVYADDASVKKWALDVDGITNNSWKYSGLYALNGTSTTITIPPHGLKTELSVSTCSSSTYGYCFVQASFDAAYKLARYQIRTQTTNARPFSQTIYSDASDSQPMMEPSNSNVSINYNMNTDIVEISMLATSIVSSDVGQFFMENHTDYEKMTDLYDFQSDEFIDYTGVVPLFSGAIKSYDRVMSGELTQIQGRN</sequence>
<evidence type="ECO:0000313" key="1">
    <source>
        <dbReference type="EMBL" id="MCW8346493.1"/>
    </source>
</evidence>
<protein>
    <recommendedName>
        <fullName evidence="3">Flagellar sheath protein A</fullName>
    </recommendedName>
</protein>
<evidence type="ECO:0000313" key="2">
    <source>
        <dbReference type="Proteomes" id="UP001155587"/>
    </source>
</evidence>
<dbReference type="RefSeq" id="WP_265675050.1">
    <property type="nucleotide sequence ID" value="NZ_JAKRRY010000012.1"/>
</dbReference>
<proteinExistence type="predicted"/>
<organism evidence="1 2">
    <name type="scientific">Vibrio qingdaonensis</name>
    <dbReference type="NCBI Taxonomy" id="2829491"/>
    <lineage>
        <taxon>Bacteria</taxon>
        <taxon>Pseudomonadati</taxon>
        <taxon>Pseudomonadota</taxon>
        <taxon>Gammaproteobacteria</taxon>
        <taxon>Vibrionales</taxon>
        <taxon>Vibrionaceae</taxon>
        <taxon>Vibrio</taxon>
    </lineage>
</organism>
<reference evidence="1" key="1">
    <citation type="submission" date="2022-02" db="EMBL/GenBank/DDBJ databases">
        <title>Vibrio sp. nov, a new bacterium isolated from seawater.</title>
        <authorList>
            <person name="Yuan Y."/>
        </authorList>
    </citation>
    <scope>NUCLEOTIDE SEQUENCE</scope>
    <source>
        <strain evidence="1">ZSDZ65</strain>
    </source>
</reference>